<dbReference type="Proteomes" id="UP001321520">
    <property type="component" value="Chromosome"/>
</dbReference>
<sequence length="372" mass="43676">MSTIVKEKIAPRAVIVDTNILFDQDKSNVVHPDFDKFWSEHAIEANLKLMLPEVVIGEVLFQQTTSALKTLSRVNDSFGRLSKYTGKSYSHRVTESRLRREIKKRFLSWANSKNYKEISTPINEIDWSNIVHSSIWRIPPFSYDPKKESLEKGFRDALILETVVSYCENDLENKIVFITNDGLLREASEKRLQEDETFIAFESLVDFEANLRLEKESLEQTFIKSVVKKAAKKFFKSGDKNSLVYKLDLSGQIKNKFANKFKNPQTLMSEDSEADFDSDYDWKSVSPRYFGIDGNPQFQKIENDHTFIWLSKIRVHQEYECESGWDNEKYEFTHEIFFNIFWQSNISVNQRFTKMKLISIKHVESKFTRKNE</sequence>
<proteinExistence type="predicted"/>
<dbReference type="EMBL" id="CP098023">
    <property type="protein sequence ID" value="WKD48358.1"/>
    <property type="molecule type" value="Genomic_DNA"/>
</dbReference>
<gene>
    <name evidence="2" type="ORF">M8T91_10465</name>
</gene>
<keyword evidence="3" id="KW-1185">Reference proteome</keyword>
<dbReference type="InterPro" id="IPR032557">
    <property type="entry name" value="DUF4935"/>
</dbReference>
<evidence type="ECO:0000313" key="2">
    <source>
        <dbReference type="EMBL" id="WKD48358.1"/>
    </source>
</evidence>
<protein>
    <submittedName>
        <fullName evidence="2">PIN domain-containing protein</fullName>
    </submittedName>
</protein>
<evidence type="ECO:0000313" key="3">
    <source>
        <dbReference type="Proteomes" id="UP001321520"/>
    </source>
</evidence>
<accession>A0ABY9E5S0</accession>
<name>A0ABY9E5S0_9GAMM</name>
<evidence type="ECO:0000259" key="1">
    <source>
        <dbReference type="Pfam" id="PF16289"/>
    </source>
</evidence>
<feature type="domain" description="DUF4935" evidence="1">
    <location>
        <begin position="14"/>
        <end position="181"/>
    </location>
</feature>
<dbReference type="RefSeq" id="WP_301414099.1">
    <property type="nucleotide sequence ID" value="NZ_CP098023.1"/>
</dbReference>
<dbReference type="Pfam" id="PF16289">
    <property type="entry name" value="PIN_12"/>
    <property type="match status" value="1"/>
</dbReference>
<reference evidence="2 3" key="1">
    <citation type="submission" date="2022-05" db="EMBL/GenBank/DDBJ databases">
        <title>Microbulbifer sp. nov., isolated from sponge.</title>
        <authorList>
            <person name="Gao L."/>
        </authorList>
    </citation>
    <scope>NUCLEOTIDE SEQUENCE [LARGE SCALE GENOMIC DNA]</scope>
    <source>
        <strain evidence="2 3">MI-G</strain>
    </source>
</reference>
<organism evidence="2 3">
    <name type="scientific">Microbulbifer spongiae</name>
    <dbReference type="NCBI Taxonomy" id="2944933"/>
    <lineage>
        <taxon>Bacteria</taxon>
        <taxon>Pseudomonadati</taxon>
        <taxon>Pseudomonadota</taxon>
        <taxon>Gammaproteobacteria</taxon>
        <taxon>Cellvibrionales</taxon>
        <taxon>Microbulbiferaceae</taxon>
        <taxon>Microbulbifer</taxon>
    </lineage>
</organism>